<reference evidence="2" key="4">
    <citation type="submission" date="2025-05" db="UniProtKB">
        <authorList>
            <consortium name="EnsemblFungi"/>
        </authorList>
    </citation>
    <scope>IDENTIFICATION</scope>
    <source>
        <strain evidence="2">isolate 1-1 / race 1 (BBBD)</strain>
    </source>
</reference>
<dbReference type="Proteomes" id="UP000005240">
    <property type="component" value="Unassembled WGS sequence"/>
</dbReference>
<dbReference type="GO" id="GO:0000470">
    <property type="term" value="P:maturation of LSU-rRNA"/>
    <property type="evidence" value="ECO:0007669"/>
    <property type="project" value="TreeGrafter"/>
</dbReference>
<dbReference type="OrthoDB" id="10263222at2759"/>
<reference evidence="1" key="2">
    <citation type="submission" date="2016-05" db="EMBL/GenBank/DDBJ databases">
        <title>Comparative analysis highlights variable genome content of wheat rusts and divergence of the mating loci.</title>
        <authorList>
            <person name="Cuomo C.A."/>
            <person name="Bakkeren G."/>
            <person name="Szabo L."/>
            <person name="Khalil H."/>
            <person name="Joly D."/>
            <person name="Goldberg J."/>
            <person name="Young S."/>
            <person name="Zeng Q."/>
            <person name="Fellers J."/>
        </authorList>
    </citation>
    <scope>NUCLEOTIDE SEQUENCE [LARGE SCALE GENOMIC DNA]</scope>
    <source>
        <strain evidence="1">1-1 BBBD Race 1</strain>
    </source>
</reference>
<dbReference type="VEuPathDB" id="FungiDB:PTTG_01428"/>
<organism evidence="1">
    <name type="scientific">Puccinia triticina (isolate 1-1 / race 1 (BBBD))</name>
    <name type="common">Brown leaf rust fungus</name>
    <dbReference type="NCBI Taxonomy" id="630390"/>
    <lineage>
        <taxon>Eukaryota</taxon>
        <taxon>Fungi</taxon>
        <taxon>Dikarya</taxon>
        <taxon>Basidiomycota</taxon>
        <taxon>Pucciniomycotina</taxon>
        <taxon>Pucciniomycetes</taxon>
        <taxon>Pucciniales</taxon>
        <taxon>Pucciniaceae</taxon>
        <taxon>Puccinia</taxon>
    </lineage>
</organism>
<dbReference type="GO" id="GO:0004519">
    <property type="term" value="F:endonuclease activity"/>
    <property type="evidence" value="ECO:0007669"/>
    <property type="project" value="InterPro"/>
</dbReference>
<accession>A0A180G2M0</accession>
<evidence type="ECO:0000313" key="3">
    <source>
        <dbReference type="Proteomes" id="UP000005240"/>
    </source>
</evidence>
<gene>
    <name evidence="1" type="ORF">PTTG_01428</name>
</gene>
<reference evidence="1" key="1">
    <citation type="submission" date="2009-11" db="EMBL/GenBank/DDBJ databases">
        <authorList>
            <consortium name="The Broad Institute Genome Sequencing Platform"/>
            <person name="Ward D."/>
            <person name="Feldgarden M."/>
            <person name="Earl A."/>
            <person name="Young S.K."/>
            <person name="Zeng Q."/>
            <person name="Koehrsen M."/>
            <person name="Alvarado L."/>
            <person name="Berlin A."/>
            <person name="Bochicchio J."/>
            <person name="Borenstein D."/>
            <person name="Chapman S.B."/>
            <person name="Chen Z."/>
            <person name="Engels R."/>
            <person name="Freedman E."/>
            <person name="Gellesch M."/>
            <person name="Goldberg J."/>
            <person name="Griggs A."/>
            <person name="Gujja S."/>
            <person name="Heilman E."/>
            <person name="Heiman D."/>
            <person name="Hepburn T."/>
            <person name="Howarth C."/>
            <person name="Jen D."/>
            <person name="Larson L."/>
            <person name="Lewis B."/>
            <person name="Mehta T."/>
            <person name="Park D."/>
            <person name="Pearson M."/>
            <person name="Roberts A."/>
            <person name="Saif S."/>
            <person name="Shea T."/>
            <person name="Shenoy N."/>
            <person name="Sisk P."/>
            <person name="Stolte C."/>
            <person name="Sykes S."/>
            <person name="Thomson T."/>
            <person name="Walk T."/>
            <person name="White J."/>
            <person name="Yandava C."/>
            <person name="Izard J."/>
            <person name="Baranova O.V."/>
            <person name="Blanton J.M."/>
            <person name="Tanner A.C."/>
            <person name="Dewhirst F.E."/>
            <person name="Haas B."/>
            <person name="Nusbaum C."/>
            <person name="Birren B."/>
        </authorList>
    </citation>
    <scope>NUCLEOTIDE SEQUENCE [LARGE SCALE GENOMIC DNA]</scope>
    <source>
        <strain evidence="1">1-1 BBBD Race 1</strain>
    </source>
</reference>
<dbReference type="PANTHER" id="PTHR15002:SF0">
    <property type="entry name" value="RIBOSOMAL BIOGENESIS PROTEIN LAS1L"/>
    <property type="match status" value="1"/>
</dbReference>
<dbReference type="STRING" id="630390.A0A180G2M0"/>
<dbReference type="GO" id="GO:0000460">
    <property type="term" value="P:maturation of 5.8S rRNA"/>
    <property type="evidence" value="ECO:0007669"/>
    <property type="project" value="TreeGrafter"/>
</dbReference>
<dbReference type="EMBL" id="ADAS02000694">
    <property type="protein sequence ID" value="OAV86946.1"/>
    <property type="molecule type" value="Genomic_DNA"/>
</dbReference>
<evidence type="ECO:0000313" key="2">
    <source>
        <dbReference type="EnsemblFungi" id="PTTG_01428-t43_1-p1"/>
    </source>
</evidence>
<reference evidence="2 3" key="3">
    <citation type="journal article" date="2017" name="G3 (Bethesda)">
        <title>Comparative analysis highlights variable genome content of wheat rusts and divergence of the mating loci.</title>
        <authorList>
            <person name="Cuomo C.A."/>
            <person name="Bakkeren G."/>
            <person name="Khalil H.B."/>
            <person name="Panwar V."/>
            <person name="Joly D."/>
            <person name="Linning R."/>
            <person name="Sakthikumar S."/>
            <person name="Song X."/>
            <person name="Adiconis X."/>
            <person name="Fan L."/>
            <person name="Goldberg J.M."/>
            <person name="Levin J.Z."/>
            <person name="Young S."/>
            <person name="Zeng Q."/>
            <person name="Anikster Y."/>
            <person name="Bruce M."/>
            <person name="Wang M."/>
            <person name="Yin C."/>
            <person name="McCallum B."/>
            <person name="Szabo L.J."/>
            <person name="Hulbert S."/>
            <person name="Chen X."/>
            <person name="Fellers J.P."/>
        </authorList>
    </citation>
    <scope>NUCLEOTIDE SEQUENCE</scope>
    <source>
        <strain evidence="2">isolate 1-1 / race 1 (BBBD)</strain>
        <strain evidence="3">Isolate 1-1 / race 1 (BBBD)</strain>
    </source>
</reference>
<proteinExistence type="predicted"/>
<dbReference type="PANTHER" id="PTHR15002">
    <property type="entry name" value="RIBOSOMAL BIOGENESIS PROTEIN LAS1L"/>
    <property type="match status" value="1"/>
</dbReference>
<dbReference type="EnsemblFungi" id="PTTG_01428-t43_1">
    <property type="protein sequence ID" value="PTTG_01428-t43_1-p1"/>
    <property type="gene ID" value="PTTG_01428"/>
</dbReference>
<dbReference type="AlphaFoldDB" id="A0A180G2M0"/>
<dbReference type="GO" id="GO:0090730">
    <property type="term" value="C:Las1 complex"/>
    <property type="evidence" value="ECO:0007669"/>
    <property type="project" value="InterPro"/>
</dbReference>
<keyword evidence="3" id="KW-1185">Reference proteome</keyword>
<evidence type="ECO:0000313" key="1">
    <source>
        <dbReference type="EMBL" id="OAV86946.1"/>
    </source>
</evidence>
<evidence type="ECO:0008006" key="4">
    <source>
        <dbReference type="Google" id="ProtNLM"/>
    </source>
</evidence>
<name>A0A180G2M0_PUCT1</name>
<sequence>MPLSLAPCRCGCSAVRRRIPVAPARWPGSAQLSAQPPPMSPSLARKVPWSSPAEFIGVFDLLFSAADPLASQPVALNHLYAWSIRSPSSLPPAIEATHALLSLILPPAPNVQQQRLGLAMALSRLVNSLVDPLQKGMYARSISQIASELGLPLALVQLRHRATHEDLPSLTILLESANLALDWLYTHYWLPRLNDIEGTGQLKQQTTSSLEGLLISFKRARKAAILDNTQTDFLQLLPQIDRWIGAASREISGDGSQSRLAEEFGQADHRPLAALCSILAQPQMLVPQSVKKRCQSLKDPLPEPLKELYEPLIDHLVQSYPQLFIQSLIITLLDILSAIPEEASKSKHGDSTYYYTCAAWLVYLLLRPDGALVGPEALRSLLIKPNQYTLSVVERLKEANQSDWFVDTTLSPLIDLLQKTQEDRQKIAHDGAQPDELIETRIAAMKQRWQCLVAKDDEVIVEGGSAWSLVPEANWVPCPIGCLPDRTVPDLYKSFTSP</sequence>
<dbReference type="GO" id="GO:0030687">
    <property type="term" value="C:preribosome, large subunit precursor"/>
    <property type="evidence" value="ECO:0007669"/>
    <property type="project" value="TreeGrafter"/>
</dbReference>
<protein>
    <recommendedName>
        <fullName evidence="4">Las1-domain-containing protein</fullName>
    </recommendedName>
</protein>
<dbReference type="InterPro" id="IPR007174">
    <property type="entry name" value="Las1"/>
</dbReference>
<dbReference type="Pfam" id="PF04031">
    <property type="entry name" value="Las1"/>
    <property type="match status" value="1"/>
</dbReference>